<protein>
    <recommendedName>
        <fullName evidence="5">Cytochrome p450 protein</fullName>
    </recommendedName>
</protein>
<keyword evidence="2" id="KW-0732">Signal</keyword>
<feature type="chain" id="PRO_5002522390" description="Cytochrome p450 protein" evidence="2">
    <location>
        <begin position="18"/>
        <end position="188"/>
    </location>
</feature>
<organism evidence="3 4">
    <name type="scientific">Penicillium brasilianum</name>
    <dbReference type="NCBI Taxonomy" id="104259"/>
    <lineage>
        <taxon>Eukaryota</taxon>
        <taxon>Fungi</taxon>
        <taxon>Dikarya</taxon>
        <taxon>Ascomycota</taxon>
        <taxon>Pezizomycotina</taxon>
        <taxon>Eurotiomycetes</taxon>
        <taxon>Eurotiomycetidae</taxon>
        <taxon>Eurotiales</taxon>
        <taxon>Aspergillaceae</taxon>
        <taxon>Penicillium</taxon>
    </lineage>
</organism>
<feature type="signal peptide" evidence="2">
    <location>
        <begin position="1"/>
        <end position="17"/>
    </location>
</feature>
<dbReference type="OrthoDB" id="5230873at2759"/>
<dbReference type="Proteomes" id="UP000042958">
    <property type="component" value="Unassembled WGS sequence"/>
</dbReference>
<accession>A0A0F7TIJ4</accession>
<evidence type="ECO:0000313" key="4">
    <source>
        <dbReference type="Proteomes" id="UP000042958"/>
    </source>
</evidence>
<reference evidence="4" key="1">
    <citation type="journal article" date="2015" name="Genome Announc.">
        <title>Draft genome sequence of the fungus Penicillium brasilianum MG11.</title>
        <authorList>
            <person name="Horn F."/>
            <person name="Linde J."/>
            <person name="Mattern D.J."/>
            <person name="Walther G."/>
            <person name="Guthke R."/>
            <person name="Brakhage A.A."/>
            <person name="Valiante V."/>
        </authorList>
    </citation>
    <scope>NUCLEOTIDE SEQUENCE [LARGE SCALE GENOMIC DNA]</scope>
    <source>
        <strain evidence="4">MG11</strain>
    </source>
</reference>
<evidence type="ECO:0000313" key="3">
    <source>
        <dbReference type="EMBL" id="CEJ56404.1"/>
    </source>
</evidence>
<evidence type="ECO:0000256" key="2">
    <source>
        <dbReference type="SAM" id="SignalP"/>
    </source>
</evidence>
<keyword evidence="4" id="KW-1185">Reference proteome</keyword>
<evidence type="ECO:0000256" key="1">
    <source>
        <dbReference type="SAM" id="MobiDB-lite"/>
    </source>
</evidence>
<sequence>MLRYFIPGAVLCLLASASDFVPRAAPGVGESFGLYAYGDSIGGLSIFYADGKAFVGDPSNSTSSSAVPVSFERPSSSSSEWIANPNTTSSATTTDRWSDELLYIPSSSSSSRQMGFTSKAESNETTTGFIFYGQWVMVETESGDISSSFYVKASSEGEGEGVYSLLWNATDDDAAIPISLRSVKPSNS</sequence>
<feature type="region of interest" description="Disordered" evidence="1">
    <location>
        <begin position="60"/>
        <end position="93"/>
    </location>
</feature>
<gene>
    <name evidence="3" type="ORF">PMG11_02612</name>
</gene>
<name>A0A0F7TIJ4_PENBI</name>
<dbReference type="EMBL" id="CDHK01000002">
    <property type="protein sequence ID" value="CEJ56404.1"/>
    <property type="molecule type" value="Genomic_DNA"/>
</dbReference>
<dbReference type="AlphaFoldDB" id="A0A0F7TIJ4"/>
<proteinExistence type="predicted"/>
<evidence type="ECO:0008006" key="5">
    <source>
        <dbReference type="Google" id="ProtNLM"/>
    </source>
</evidence>